<reference evidence="1" key="1">
    <citation type="journal article" date="2015" name="Nature">
        <title>Complex archaea that bridge the gap between prokaryotes and eukaryotes.</title>
        <authorList>
            <person name="Spang A."/>
            <person name="Saw J.H."/>
            <person name="Jorgensen S.L."/>
            <person name="Zaremba-Niedzwiedzka K."/>
            <person name="Martijn J."/>
            <person name="Lind A.E."/>
            <person name="van Eijk R."/>
            <person name="Schleper C."/>
            <person name="Guy L."/>
            <person name="Ettema T.J."/>
        </authorList>
    </citation>
    <scope>NUCLEOTIDE SEQUENCE</scope>
</reference>
<evidence type="ECO:0000313" key="1">
    <source>
        <dbReference type="EMBL" id="KKK61865.1"/>
    </source>
</evidence>
<protein>
    <submittedName>
        <fullName evidence="1">Uncharacterized protein</fullName>
    </submittedName>
</protein>
<organism evidence="1">
    <name type="scientific">marine sediment metagenome</name>
    <dbReference type="NCBI Taxonomy" id="412755"/>
    <lineage>
        <taxon>unclassified sequences</taxon>
        <taxon>metagenomes</taxon>
        <taxon>ecological metagenomes</taxon>
    </lineage>
</organism>
<name>A0A0F8XLB5_9ZZZZ</name>
<sequence length="70" mass="8015">MKKLLFYIAIAALITIGMVMVKSVGAWEPMPCDTQVRIQQGVRVISTLPKLLYLVKSYLWIKDKIVWSSM</sequence>
<accession>A0A0F8XLB5</accession>
<proteinExistence type="predicted"/>
<comment type="caution">
    <text evidence="1">The sequence shown here is derived from an EMBL/GenBank/DDBJ whole genome shotgun (WGS) entry which is preliminary data.</text>
</comment>
<gene>
    <name evidence="1" type="ORF">LCGC14_3010090</name>
</gene>
<dbReference type="AlphaFoldDB" id="A0A0F8XLB5"/>
<feature type="non-terminal residue" evidence="1">
    <location>
        <position position="70"/>
    </location>
</feature>
<dbReference type="EMBL" id="LAZR01062279">
    <property type="protein sequence ID" value="KKK61865.1"/>
    <property type="molecule type" value="Genomic_DNA"/>
</dbReference>